<sequence length="27" mass="3006">QYEEMMLCQSYLEITDLDVASLVPSGA</sequence>
<dbReference type="AlphaFoldDB" id="A0A392PRB7"/>
<evidence type="ECO:0000313" key="2">
    <source>
        <dbReference type="Proteomes" id="UP000265520"/>
    </source>
</evidence>
<feature type="non-terminal residue" evidence="1">
    <location>
        <position position="1"/>
    </location>
</feature>
<dbReference type="EMBL" id="LXQA010089913">
    <property type="protein sequence ID" value="MCI13856.1"/>
    <property type="molecule type" value="Genomic_DNA"/>
</dbReference>
<evidence type="ECO:0000313" key="1">
    <source>
        <dbReference type="EMBL" id="MCI13856.1"/>
    </source>
</evidence>
<dbReference type="Proteomes" id="UP000265520">
    <property type="component" value="Unassembled WGS sequence"/>
</dbReference>
<comment type="caution">
    <text evidence="1">The sequence shown here is derived from an EMBL/GenBank/DDBJ whole genome shotgun (WGS) entry which is preliminary data.</text>
</comment>
<reference evidence="1 2" key="1">
    <citation type="journal article" date="2018" name="Front. Plant Sci.">
        <title>Red Clover (Trifolium pratense) and Zigzag Clover (T. medium) - A Picture of Genomic Similarities and Differences.</title>
        <authorList>
            <person name="Dluhosova J."/>
            <person name="Istvanek J."/>
            <person name="Nedelnik J."/>
            <person name="Repkova J."/>
        </authorList>
    </citation>
    <scope>NUCLEOTIDE SEQUENCE [LARGE SCALE GENOMIC DNA]</scope>
    <source>
        <strain evidence="2">cv. 10/8</strain>
        <tissue evidence="1">Leaf</tissue>
    </source>
</reference>
<proteinExistence type="predicted"/>
<accession>A0A392PRB7</accession>
<keyword evidence="2" id="KW-1185">Reference proteome</keyword>
<organism evidence="1 2">
    <name type="scientific">Trifolium medium</name>
    <dbReference type="NCBI Taxonomy" id="97028"/>
    <lineage>
        <taxon>Eukaryota</taxon>
        <taxon>Viridiplantae</taxon>
        <taxon>Streptophyta</taxon>
        <taxon>Embryophyta</taxon>
        <taxon>Tracheophyta</taxon>
        <taxon>Spermatophyta</taxon>
        <taxon>Magnoliopsida</taxon>
        <taxon>eudicotyledons</taxon>
        <taxon>Gunneridae</taxon>
        <taxon>Pentapetalae</taxon>
        <taxon>rosids</taxon>
        <taxon>fabids</taxon>
        <taxon>Fabales</taxon>
        <taxon>Fabaceae</taxon>
        <taxon>Papilionoideae</taxon>
        <taxon>50 kb inversion clade</taxon>
        <taxon>NPAAA clade</taxon>
        <taxon>Hologalegina</taxon>
        <taxon>IRL clade</taxon>
        <taxon>Trifolieae</taxon>
        <taxon>Trifolium</taxon>
    </lineage>
</organism>
<protein>
    <submittedName>
        <fullName evidence="1">Uncharacterized protein</fullName>
    </submittedName>
</protein>
<name>A0A392PRB7_9FABA</name>